<evidence type="ECO:0000259" key="10">
    <source>
        <dbReference type="Pfam" id="PF10099"/>
    </source>
</evidence>
<comment type="subcellular location">
    <subcellularLocation>
        <location evidence="2">Cell membrane</location>
    </subcellularLocation>
    <subcellularLocation>
        <location evidence="1">Membrane</location>
        <topology evidence="1">Single-pass membrane protein</topology>
    </subcellularLocation>
</comment>
<evidence type="ECO:0000313" key="11">
    <source>
        <dbReference type="EMBL" id="GGF45556.1"/>
    </source>
</evidence>
<dbReference type="PANTHER" id="PTHR37461">
    <property type="entry name" value="ANTI-SIGMA-K FACTOR RSKA"/>
    <property type="match status" value="1"/>
</dbReference>
<dbReference type="Proteomes" id="UP000646365">
    <property type="component" value="Unassembled WGS sequence"/>
</dbReference>
<dbReference type="InterPro" id="IPR051474">
    <property type="entry name" value="Anti-sigma-K/W_factor"/>
</dbReference>
<evidence type="ECO:0000256" key="6">
    <source>
        <dbReference type="ARBA" id="ARBA00023136"/>
    </source>
</evidence>
<feature type="domain" description="Anti-sigma K factor RskA C-terminal" evidence="10">
    <location>
        <begin position="104"/>
        <end position="223"/>
    </location>
</feature>
<reference evidence="11" key="1">
    <citation type="journal article" date="2014" name="Int. J. Syst. Evol. Microbiol.">
        <title>Complete genome sequence of Corynebacterium casei LMG S-19264T (=DSM 44701T), isolated from a smear-ripened cheese.</title>
        <authorList>
            <consortium name="US DOE Joint Genome Institute (JGI-PGF)"/>
            <person name="Walter F."/>
            <person name="Albersmeier A."/>
            <person name="Kalinowski J."/>
            <person name="Ruckert C."/>
        </authorList>
    </citation>
    <scope>NUCLEOTIDE SEQUENCE</scope>
    <source>
        <strain evidence="11">CGMCC 1.15725</strain>
    </source>
</reference>
<gene>
    <name evidence="11" type="ORF">GCM10011611_59990</name>
</gene>
<dbReference type="Pfam" id="PF10099">
    <property type="entry name" value="RskA_C"/>
    <property type="match status" value="1"/>
</dbReference>
<dbReference type="GO" id="GO:0005886">
    <property type="term" value="C:plasma membrane"/>
    <property type="evidence" value="ECO:0007669"/>
    <property type="project" value="UniProtKB-SubCell"/>
</dbReference>
<evidence type="ECO:0000256" key="4">
    <source>
        <dbReference type="ARBA" id="ARBA00022692"/>
    </source>
</evidence>
<evidence type="ECO:0000313" key="12">
    <source>
        <dbReference type="Proteomes" id="UP000646365"/>
    </source>
</evidence>
<protein>
    <recommendedName>
        <fullName evidence="8">Regulator of SigK</fullName>
    </recommendedName>
    <alternativeName>
        <fullName evidence="7">Sigma-K anti-sigma factor RskA</fullName>
    </alternativeName>
</protein>
<accession>A0A8J3E6W6</accession>
<evidence type="ECO:0000256" key="9">
    <source>
        <dbReference type="SAM" id="Phobius"/>
    </source>
</evidence>
<dbReference type="GO" id="GO:0006417">
    <property type="term" value="P:regulation of translation"/>
    <property type="evidence" value="ECO:0007669"/>
    <property type="project" value="TreeGrafter"/>
</dbReference>
<dbReference type="GO" id="GO:0016989">
    <property type="term" value="F:sigma factor antagonist activity"/>
    <property type="evidence" value="ECO:0007669"/>
    <property type="project" value="TreeGrafter"/>
</dbReference>
<dbReference type="InterPro" id="IPR018764">
    <property type="entry name" value="RskA_C"/>
</dbReference>
<reference evidence="11" key="2">
    <citation type="submission" date="2020-09" db="EMBL/GenBank/DDBJ databases">
        <authorList>
            <person name="Sun Q."/>
            <person name="Zhou Y."/>
        </authorList>
    </citation>
    <scope>NUCLEOTIDE SEQUENCE</scope>
    <source>
        <strain evidence="11">CGMCC 1.15725</strain>
    </source>
</reference>
<evidence type="ECO:0000256" key="8">
    <source>
        <dbReference type="ARBA" id="ARBA00030803"/>
    </source>
</evidence>
<dbReference type="Gene3D" id="1.10.10.1320">
    <property type="entry name" value="Anti-sigma factor, zinc-finger domain"/>
    <property type="match status" value="1"/>
</dbReference>
<feature type="transmembrane region" description="Helical" evidence="9">
    <location>
        <begin position="97"/>
        <end position="117"/>
    </location>
</feature>
<sequence>MSDEPDDMDTRAAEYVLGLLSPDETAAVQRALELSPALAEAVARWEALLTPLAAALPPEPPPAALWDRIAAGLDANAPPGTEIVPLRPRRLLQSTGFWRATTALAAALAASLAIVVIRTPAPTVHYVAAIAPTQGPAATWLAETRADGALVVTAVGRADRSSGKDLELWALAKGAQKPVSLGVLPASGAYVVAAADLPRDQLQLMVSLEPAGGSPTGQPTGPVLYAGALTRTE</sequence>
<evidence type="ECO:0000256" key="1">
    <source>
        <dbReference type="ARBA" id="ARBA00004167"/>
    </source>
</evidence>
<comment type="caution">
    <text evidence="11">The sequence shown here is derived from an EMBL/GenBank/DDBJ whole genome shotgun (WGS) entry which is preliminary data.</text>
</comment>
<keyword evidence="4 9" id="KW-0812">Transmembrane</keyword>
<keyword evidence="3" id="KW-1003">Cell membrane</keyword>
<name>A0A8J3E6W6_9PROT</name>
<evidence type="ECO:0000256" key="5">
    <source>
        <dbReference type="ARBA" id="ARBA00022989"/>
    </source>
</evidence>
<keyword evidence="5 9" id="KW-1133">Transmembrane helix</keyword>
<dbReference type="EMBL" id="BMJQ01000022">
    <property type="protein sequence ID" value="GGF45556.1"/>
    <property type="molecule type" value="Genomic_DNA"/>
</dbReference>
<keyword evidence="6 9" id="KW-0472">Membrane</keyword>
<dbReference type="RefSeq" id="WP_189051874.1">
    <property type="nucleotide sequence ID" value="NZ_BMJQ01000022.1"/>
</dbReference>
<dbReference type="AlphaFoldDB" id="A0A8J3E6W6"/>
<evidence type="ECO:0000256" key="2">
    <source>
        <dbReference type="ARBA" id="ARBA00004236"/>
    </source>
</evidence>
<keyword evidence="12" id="KW-1185">Reference proteome</keyword>
<evidence type="ECO:0000256" key="7">
    <source>
        <dbReference type="ARBA" id="ARBA00029829"/>
    </source>
</evidence>
<proteinExistence type="predicted"/>
<dbReference type="PANTHER" id="PTHR37461:SF1">
    <property type="entry name" value="ANTI-SIGMA-K FACTOR RSKA"/>
    <property type="match status" value="1"/>
</dbReference>
<dbReference type="InterPro" id="IPR041916">
    <property type="entry name" value="Anti_sigma_zinc_sf"/>
</dbReference>
<evidence type="ECO:0000256" key="3">
    <source>
        <dbReference type="ARBA" id="ARBA00022475"/>
    </source>
</evidence>
<organism evidence="11 12">
    <name type="scientific">Aliidongia dinghuensis</name>
    <dbReference type="NCBI Taxonomy" id="1867774"/>
    <lineage>
        <taxon>Bacteria</taxon>
        <taxon>Pseudomonadati</taxon>
        <taxon>Pseudomonadota</taxon>
        <taxon>Alphaproteobacteria</taxon>
        <taxon>Rhodospirillales</taxon>
        <taxon>Dongiaceae</taxon>
        <taxon>Aliidongia</taxon>
    </lineage>
</organism>